<accession>A0A163GH07</accession>
<evidence type="ECO:0000256" key="3">
    <source>
        <dbReference type="SAM" id="Phobius"/>
    </source>
</evidence>
<comment type="caution">
    <text evidence="4">The sequence shown here is derived from an EMBL/GenBank/DDBJ whole genome shotgun (WGS) entry which is preliminary data.</text>
</comment>
<evidence type="ECO:0000256" key="2">
    <source>
        <dbReference type="SAM" id="MobiDB-lite"/>
    </source>
</evidence>
<keyword evidence="3" id="KW-0472">Membrane</keyword>
<protein>
    <submittedName>
        <fullName evidence="4">5-bromo-4-chloroindolyl phosphate hydrolysis protein</fullName>
    </submittedName>
</protein>
<dbReference type="EMBL" id="LQNT01000001">
    <property type="protein sequence ID" value="KZE40207.1"/>
    <property type="molecule type" value="Genomic_DNA"/>
</dbReference>
<feature type="coiled-coil region" evidence="1">
    <location>
        <begin position="155"/>
        <end position="182"/>
    </location>
</feature>
<name>A0A163GH07_9BACL</name>
<keyword evidence="3" id="KW-0812">Transmembrane</keyword>
<dbReference type="Proteomes" id="UP000076490">
    <property type="component" value="Unassembled WGS sequence"/>
</dbReference>
<evidence type="ECO:0000313" key="4">
    <source>
        <dbReference type="EMBL" id="KZE40207.1"/>
    </source>
</evidence>
<keyword evidence="3" id="KW-1133">Transmembrane helix</keyword>
<evidence type="ECO:0000256" key="1">
    <source>
        <dbReference type="SAM" id="Coils"/>
    </source>
</evidence>
<dbReference type="OrthoDB" id="2081028at2"/>
<feature type="compositionally biased region" description="Basic and acidic residues" evidence="2">
    <location>
        <begin position="226"/>
        <end position="238"/>
    </location>
</feature>
<feature type="region of interest" description="Disordered" evidence="2">
    <location>
        <begin position="212"/>
        <end position="238"/>
    </location>
</feature>
<gene>
    <name evidence="4" type="ORF">AV656_02760</name>
</gene>
<dbReference type="AlphaFoldDB" id="A0A163GH07"/>
<proteinExistence type="predicted"/>
<reference evidence="4 5" key="1">
    <citation type="submission" date="2016-01" db="EMBL/GenBank/DDBJ databases">
        <title>Whole genome sequencing of Bhargavaea cecembensis T14.</title>
        <authorList>
            <person name="Hong K.W."/>
        </authorList>
    </citation>
    <scope>NUCLEOTIDE SEQUENCE [LARGE SCALE GENOMIC DNA]</scope>
    <source>
        <strain evidence="4 5">T14</strain>
    </source>
</reference>
<keyword evidence="1" id="KW-0175">Coiled coil</keyword>
<dbReference type="InterPro" id="IPR018770">
    <property type="entry name" value="ChloroindolylP_hydrolase"/>
</dbReference>
<dbReference type="Pfam" id="PF10112">
    <property type="entry name" value="Halogen_Hydrol"/>
    <property type="match status" value="1"/>
</dbReference>
<organism evidence="4 5">
    <name type="scientific">Bhargavaea cecembensis</name>
    <dbReference type="NCBI Taxonomy" id="394098"/>
    <lineage>
        <taxon>Bacteria</taxon>
        <taxon>Bacillati</taxon>
        <taxon>Bacillota</taxon>
        <taxon>Bacilli</taxon>
        <taxon>Bacillales</taxon>
        <taxon>Caryophanaceae</taxon>
        <taxon>Bhargavaea</taxon>
    </lineage>
</organism>
<evidence type="ECO:0000313" key="5">
    <source>
        <dbReference type="Proteomes" id="UP000076490"/>
    </source>
</evidence>
<dbReference type="RefSeq" id="WP_063178571.1">
    <property type="nucleotide sequence ID" value="NZ_LQNT01000001.1"/>
</dbReference>
<sequence>MNTFQQFLTRHAIMLPVSFGSWLYFLLGAGMGFIPATGLLIAIYLAGDFSIRQVQIGSTVKQLGMTRSEYKHIVSQLDQAKSKLRQLNGHYGSIRSVQAFRQLNDLNKLSKRIIGIVQQNPRKFYNVEKFFYAHLDSAVELSSKYALLANQPTKDDEMKQALEDTRETLKDLNVEIRKDVKRALATDLETLRFELDYAEVLTGKEKKQLKLQERKQLEQPEQVQLKGDDTDDRTQTRP</sequence>
<feature type="transmembrane region" description="Helical" evidence="3">
    <location>
        <begin position="22"/>
        <end position="46"/>
    </location>
</feature>